<name>A0A0F9RZY8_9ZZZZ</name>
<keyword evidence="1" id="KW-1133">Transmembrane helix</keyword>
<reference evidence="2" key="1">
    <citation type="journal article" date="2015" name="Nature">
        <title>Complex archaea that bridge the gap between prokaryotes and eukaryotes.</title>
        <authorList>
            <person name="Spang A."/>
            <person name="Saw J.H."/>
            <person name="Jorgensen S.L."/>
            <person name="Zaremba-Niedzwiedzka K."/>
            <person name="Martijn J."/>
            <person name="Lind A.E."/>
            <person name="van Eijk R."/>
            <person name="Schleper C."/>
            <person name="Guy L."/>
            <person name="Ettema T.J."/>
        </authorList>
    </citation>
    <scope>NUCLEOTIDE SEQUENCE</scope>
</reference>
<keyword evidence="1" id="KW-0472">Membrane</keyword>
<protein>
    <recommendedName>
        <fullName evidence="3">PQ loop repeat protein</fullName>
    </recommendedName>
</protein>
<sequence length="101" mass="11440">MIDLILTIAIAIITVALIPTVINQFRAKASTVPLTTSIPSVIALVLILGAYISQEWWLSAGIIVFNWLLWVILMCQRWAYRPKPLPTDLWDNEEDAVYDDL</sequence>
<evidence type="ECO:0000313" key="2">
    <source>
        <dbReference type="EMBL" id="KKN60389.1"/>
    </source>
</evidence>
<keyword evidence="1" id="KW-0812">Transmembrane</keyword>
<proteinExistence type="predicted"/>
<feature type="transmembrane region" description="Helical" evidence="1">
    <location>
        <begin position="57"/>
        <end position="75"/>
    </location>
</feature>
<dbReference type="EMBL" id="LAZR01000697">
    <property type="protein sequence ID" value="KKN60389.1"/>
    <property type="molecule type" value="Genomic_DNA"/>
</dbReference>
<dbReference type="AlphaFoldDB" id="A0A0F9RZY8"/>
<feature type="transmembrane region" description="Helical" evidence="1">
    <location>
        <begin position="32"/>
        <end position="51"/>
    </location>
</feature>
<comment type="caution">
    <text evidence="2">The sequence shown here is derived from an EMBL/GenBank/DDBJ whole genome shotgun (WGS) entry which is preliminary data.</text>
</comment>
<feature type="transmembrane region" description="Helical" evidence="1">
    <location>
        <begin position="6"/>
        <end position="25"/>
    </location>
</feature>
<evidence type="ECO:0008006" key="3">
    <source>
        <dbReference type="Google" id="ProtNLM"/>
    </source>
</evidence>
<gene>
    <name evidence="2" type="ORF">LCGC14_0532230</name>
</gene>
<evidence type="ECO:0000256" key="1">
    <source>
        <dbReference type="SAM" id="Phobius"/>
    </source>
</evidence>
<organism evidence="2">
    <name type="scientific">marine sediment metagenome</name>
    <dbReference type="NCBI Taxonomy" id="412755"/>
    <lineage>
        <taxon>unclassified sequences</taxon>
        <taxon>metagenomes</taxon>
        <taxon>ecological metagenomes</taxon>
    </lineage>
</organism>
<accession>A0A0F9RZY8</accession>